<evidence type="ECO:0000313" key="3">
    <source>
        <dbReference type="EMBL" id="OGF13006.1"/>
    </source>
</evidence>
<proteinExistence type="predicted"/>
<dbReference type="Pfam" id="PF21948">
    <property type="entry name" value="LplA-B_cat"/>
    <property type="match status" value="1"/>
</dbReference>
<gene>
    <name evidence="3" type="ORF">A2024_01920</name>
</gene>
<dbReference type="InterPro" id="IPR004143">
    <property type="entry name" value="BPL_LPL_catalytic"/>
</dbReference>
<dbReference type="Proteomes" id="UP000177230">
    <property type="component" value="Unassembled WGS sequence"/>
</dbReference>
<evidence type="ECO:0000256" key="1">
    <source>
        <dbReference type="SAM" id="MobiDB-lite"/>
    </source>
</evidence>
<dbReference type="PROSITE" id="PS51733">
    <property type="entry name" value="BPL_LPL_CATALYTIC"/>
    <property type="match status" value="1"/>
</dbReference>
<feature type="domain" description="BPL/LPL catalytic" evidence="2">
    <location>
        <begin position="35"/>
        <end position="233"/>
    </location>
</feature>
<comment type="caution">
    <text evidence="3">The sequence shown here is derived from an EMBL/GenBank/DDBJ whole genome shotgun (WGS) entry which is preliminary data.</text>
</comment>
<accession>A0A1F5REX3</accession>
<reference evidence="3 4" key="1">
    <citation type="journal article" date="2016" name="Nat. Commun.">
        <title>Thousands of microbial genomes shed light on interconnected biogeochemical processes in an aquifer system.</title>
        <authorList>
            <person name="Anantharaman K."/>
            <person name="Brown C.T."/>
            <person name="Hug L.A."/>
            <person name="Sharon I."/>
            <person name="Castelle C.J."/>
            <person name="Probst A.J."/>
            <person name="Thomas B.C."/>
            <person name="Singh A."/>
            <person name="Wilkins M.J."/>
            <person name="Karaoz U."/>
            <person name="Brodie E.L."/>
            <person name="Williams K.H."/>
            <person name="Hubbard S.S."/>
            <person name="Banfield J.F."/>
        </authorList>
    </citation>
    <scope>NUCLEOTIDE SEQUENCE [LARGE SCALE GENOMIC DNA]</scope>
</reference>
<dbReference type="PANTHER" id="PTHR43679">
    <property type="entry name" value="OCTANOYLTRANSFERASE LIPM-RELATED"/>
    <property type="match status" value="1"/>
</dbReference>
<dbReference type="EMBL" id="MFFM01000027">
    <property type="protein sequence ID" value="OGF13006.1"/>
    <property type="molecule type" value="Genomic_DNA"/>
</dbReference>
<evidence type="ECO:0000313" key="4">
    <source>
        <dbReference type="Proteomes" id="UP000177230"/>
    </source>
</evidence>
<protein>
    <recommendedName>
        <fullName evidence="2">BPL/LPL catalytic domain-containing protein</fullName>
    </recommendedName>
</protein>
<organism evidence="3 4">
    <name type="scientific">Candidatus Edwardsbacteria bacterium GWF2_54_11</name>
    <dbReference type="NCBI Taxonomy" id="1817851"/>
    <lineage>
        <taxon>Bacteria</taxon>
        <taxon>Candidatus Edwardsiibacteriota</taxon>
    </lineage>
</organism>
<name>A0A1F5REX3_9BACT</name>
<sequence length="258" mass="27888">MSEVRQRWRLLNTGLNDGAYNMALDQALVHSVQSGASLPVIRFFGWSPPAVSLGYNQKIKDLDIEACHRAGFDIVRRPTGGRAVMHQDEFTYSVIAPEDDPVIGGTIMETYGRIAQGLLAGLKILGVDAEMVRSEVPDVSAAASALCFAAAGRYEITAGGKKLIGSAQRRMNGVILQQGSLLMNCGQEHKFFSRDPREVRAGTLRDILGREPAFDEVAAGMEDGFRGSWGLDLAPGSLTQDEEKTAGRLRTGLTYAEG</sequence>
<dbReference type="InterPro" id="IPR050664">
    <property type="entry name" value="Octanoyltrans_LipM/LipL"/>
</dbReference>
<dbReference type="InterPro" id="IPR045864">
    <property type="entry name" value="aa-tRNA-synth_II/BPL/LPL"/>
</dbReference>
<dbReference type="PANTHER" id="PTHR43679:SF2">
    <property type="entry name" value="OCTANOYL-[GCVH]:PROTEIN N-OCTANOYLTRANSFERASE"/>
    <property type="match status" value="1"/>
</dbReference>
<dbReference type="Gene3D" id="3.30.930.10">
    <property type="entry name" value="Bira Bifunctional Protein, Domain 2"/>
    <property type="match status" value="1"/>
</dbReference>
<feature type="region of interest" description="Disordered" evidence="1">
    <location>
        <begin position="236"/>
        <end position="258"/>
    </location>
</feature>
<dbReference type="CDD" id="cd16443">
    <property type="entry name" value="LplA"/>
    <property type="match status" value="1"/>
</dbReference>
<dbReference type="AlphaFoldDB" id="A0A1F5REX3"/>
<evidence type="ECO:0000259" key="2">
    <source>
        <dbReference type="PROSITE" id="PS51733"/>
    </source>
</evidence>
<dbReference type="SUPFAM" id="SSF55681">
    <property type="entry name" value="Class II aaRS and biotin synthetases"/>
    <property type="match status" value="1"/>
</dbReference>